<dbReference type="GO" id="GO:0030422">
    <property type="term" value="P:siRNA processing"/>
    <property type="evidence" value="ECO:0007669"/>
    <property type="project" value="TreeGrafter"/>
</dbReference>
<dbReference type="PROSITE" id="PS50137">
    <property type="entry name" value="DS_RBD"/>
    <property type="match status" value="2"/>
</dbReference>
<keyword evidence="1 2" id="KW-0694">RNA-binding</keyword>
<keyword evidence="6" id="KW-1185">Reference proteome</keyword>
<evidence type="ECO:0000313" key="5">
    <source>
        <dbReference type="EMBL" id="CAD7646302.1"/>
    </source>
</evidence>
<dbReference type="PANTHER" id="PTHR46205:SF3">
    <property type="entry name" value="LOQUACIOUS, ISOFORM B"/>
    <property type="match status" value="1"/>
</dbReference>
<feature type="domain" description="DRBM" evidence="4">
    <location>
        <begin position="82"/>
        <end position="151"/>
    </location>
</feature>
<dbReference type="EMBL" id="OC917148">
    <property type="protein sequence ID" value="CAD7646302.1"/>
    <property type="molecule type" value="Genomic_DNA"/>
</dbReference>
<organism evidence="5">
    <name type="scientific">Oppiella nova</name>
    <dbReference type="NCBI Taxonomy" id="334625"/>
    <lineage>
        <taxon>Eukaryota</taxon>
        <taxon>Metazoa</taxon>
        <taxon>Ecdysozoa</taxon>
        <taxon>Arthropoda</taxon>
        <taxon>Chelicerata</taxon>
        <taxon>Arachnida</taxon>
        <taxon>Acari</taxon>
        <taxon>Acariformes</taxon>
        <taxon>Sarcoptiformes</taxon>
        <taxon>Oribatida</taxon>
        <taxon>Brachypylina</taxon>
        <taxon>Oppioidea</taxon>
        <taxon>Oppiidae</taxon>
        <taxon>Oppiella</taxon>
    </lineage>
</organism>
<dbReference type="Proteomes" id="UP000728032">
    <property type="component" value="Unassembled WGS sequence"/>
</dbReference>
<proteinExistence type="predicted"/>
<evidence type="ECO:0000259" key="4">
    <source>
        <dbReference type="PROSITE" id="PS50137"/>
    </source>
</evidence>
<feature type="region of interest" description="Disordered" evidence="3">
    <location>
        <begin position="181"/>
        <end position="200"/>
    </location>
</feature>
<dbReference type="CDD" id="cd10845">
    <property type="entry name" value="DSRM_RNAse_III_family"/>
    <property type="match status" value="1"/>
</dbReference>
<reference evidence="5" key="1">
    <citation type="submission" date="2020-11" db="EMBL/GenBank/DDBJ databases">
        <authorList>
            <person name="Tran Van P."/>
        </authorList>
    </citation>
    <scope>NUCLEOTIDE SEQUENCE</scope>
</reference>
<dbReference type="GO" id="GO:0070578">
    <property type="term" value="C:RISC-loading complex"/>
    <property type="evidence" value="ECO:0007669"/>
    <property type="project" value="TreeGrafter"/>
</dbReference>
<sequence>MWTMSALNDFRDQTFGDNSYDTTTSAKIKSAKAIDRRFTAEDVVVKQEKVDITSAPTNAGQPPVPSVLQTVSPGARHAINLMPVSELQELCAKNGLKNPEYRLTRTEGNSHSPFFTIECLLSGVVIGEGIAKTKKGAKHSAAQKGLEFIKQQSLEVRTDISADFTQLRIIESDKCDSGIDSGASTADKSEVQKTFDGSDGSRLTAQSNAVSVLQEFCAKNGFQTPVYSELKRDGACHEPVFWIKCQIVFGSEPIVGNASGKTKQSAKRASAEEVLKMLQQREYPLFPVNTVQKKKSRHNSQQILDPNVEEKKETKEYVEFIEELQCHDLTALFEATDKDYCLRLNLIAEKLNCFANYLTLTESNSKTNTWKCLVQLKRNTALTKRLPVFVSWGNSTVNADEAMQKAAQRAIIMVKVLKM</sequence>
<dbReference type="GO" id="GO:0003725">
    <property type="term" value="F:double-stranded RNA binding"/>
    <property type="evidence" value="ECO:0007669"/>
    <property type="project" value="TreeGrafter"/>
</dbReference>
<protein>
    <recommendedName>
        <fullName evidence="4">DRBM domain-containing protein</fullName>
    </recommendedName>
</protein>
<dbReference type="SMART" id="SM00358">
    <property type="entry name" value="DSRM"/>
    <property type="match status" value="2"/>
</dbReference>
<dbReference type="Gene3D" id="3.30.160.20">
    <property type="match status" value="3"/>
</dbReference>
<evidence type="ECO:0000256" key="3">
    <source>
        <dbReference type="SAM" id="MobiDB-lite"/>
    </source>
</evidence>
<dbReference type="GO" id="GO:0016442">
    <property type="term" value="C:RISC complex"/>
    <property type="evidence" value="ECO:0007669"/>
    <property type="project" value="TreeGrafter"/>
</dbReference>
<name>A0A7R9QJA9_9ACAR</name>
<dbReference type="Pfam" id="PF00035">
    <property type="entry name" value="dsrm"/>
    <property type="match status" value="2"/>
</dbReference>
<dbReference type="AlphaFoldDB" id="A0A7R9QJA9"/>
<evidence type="ECO:0000256" key="1">
    <source>
        <dbReference type="ARBA" id="ARBA00022884"/>
    </source>
</evidence>
<dbReference type="EMBL" id="CAJPVJ010002323">
    <property type="protein sequence ID" value="CAG2166129.1"/>
    <property type="molecule type" value="Genomic_DNA"/>
</dbReference>
<dbReference type="GO" id="GO:0070920">
    <property type="term" value="P:regulation of regulatory ncRNA processing"/>
    <property type="evidence" value="ECO:0007669"/>
    <property type="project" value="TreeGrafter"/>
</dbReference>
<dbReference type="GO" id="GO:0035197">
    <property type="term" value="F:siRNA binding"/>
    <property type="evidence" value="ECO:0007669"/>
    <property type="project" value="TreeGrafter"/>
</dbReference>
<evidence type="ECO:0000313" key="6">
    <source>
        <dbReference type="Proteomes" id="UP000728032"/>
    </source>
</evidence>
<dbReference type="PANTHER" id="PTHR46205">
    <property type="entry name" value="LOQUACIOUS, ISOFORM B"/>
    <property type="match status" value="1"/>
</dbReference>
<dbReference type="GO" id="GO:0005737">
    <property type="term" value="C:cytoplasm"/>
    <property type="evidence" value="ECO:0007669"/>
    <property type="project" value="TreeGrafter"/>
</dbReference>
<feature type="domain" description="DRBM" evidence="4">
    <location>
        <begin position="208"/>
        <end position="280"/>
    </location>
</feature>
<gene>
    <name evidence="5" type="ORF">ONB1V03_LOCUS5656</name>
</gene>
<dbReference type="InterPro" id="IPR014720">
    <property type="entry name" value="dsRBD_dom"/>
</dbReference>
<dbReference type="SUPFAM" id="SSF54768">
    <property type="entry name" value="dsRNA-binding domain-like"/>
    <property type="match status" value="2"/>
</dbReference>
<dbReference type="InterPro" id="IPR051247">
    <property type="entry name" value="RLC_Component"/>
</dbReference>
<dbReference type="GO" id="GO:0005634">
    <property type="term" value="C:nucleus"/>
    <property type="evidence" value="ECO:0007669"/>
    <property type="project" value="TreeGrafter"/>
</dbReference>
<accession>A0A7R9QJA9</accession>
<dbReference type="OrthoDB" id="5961559at2759"/>
<evidence type="ECO:0000256" key="2">
    <source>
        <dbReference type="PROSITE-ProRule" id="PRU00266"/>
    </source>
</evidence>